<keyword evidence="3" id="KW-1185">Reference proteome</keyword>
<proteinExistence type="predicted"/>
<gene>
    <name evidence="2" type="ORF">VO63_20355</name>
</gene>
<evidence type="ECO:0000313" key="2">
    <source>
        <dbReference type="EMBL" id="KKZ72127.1"/>
    </source>
</evidence>
<dbReference type="EMBL" id="LAQS01000030">
    <property type="protein sequence ID" value="KKZ72127.1"/>
    <property type="molecule type" value="Genomic_DNA"/>
</dbReference>
<keyword evidence="1" id="KW-0472">Membrane</keyword>
<accession>A0A2P2GKU6</accession>
<reference evidence="2 3" key="1">
    <citation type="submission" date="2015-05" db="EMBL/GenBank/DDBJ databases">
        <title>Draft Genome assembly of Streptomyces showdoensis.</title>
        <authorList>
            <person name="Thapa K.K."/>
            <person name="Metsa-Ketela M."/>
        </authorList>
    </citation>
    <scope>NUCLEOTIDE SEQUENCE [LARGE SCALE GENOMIC DNA]</scope>
    <source>
        <strain evidence="2 3">ATCC 15227</strain>
    </source>
</reference>
<evidence type="ECO:0000313" key="3">
    <source>
        <dbReference type="Proteomes" id="UP000265325"/>
    </source>
</evidence>
<dbReference type="Proteomes" id="UP000265325">
    <property type="component" value="Unassembled WGS sequence"/>
</dbReference>
<organism evidence="2 3">
    <name type="scientific">Streptomyces showdoensis</name>
    <dbReference type="NCBI Taxonomy" id="68268"/>
    <lineage>
        <taxon>Bacteria</taxon>
        <taxon>Bacillati</taxon>
        <taxon>Actinomycetota</taxon>
        <taxon>Actinomycetes</taxon>
        <taxon>Kitasatosporales</taxon>
        <taxon>Streptomycetaceae</taxon>
        <taxon>Streptomyces</taxon>
    </lineage>
</organism>
<sequence length="100" mass="11167">MTTAVLALAALTVGYVFGRTQPAPRLLSWAEDHAHGGWRNPGNWAAQVIFAIGLAYMWTFRPRRTLANVRSWREAQRLAAIPSPPVRVHRITPTPEEPTP</sequence>
<name>A0A2P2GKU6_STREW</name>
<evidence type="ECO:0000256" key="1">
    <source>
        <dbReference type="SAM" id="Phobius"/>
    </source>
</evidence>
<keyword evidence="1" id="KW-1133">Transmembrane helix</keyword>
<dbReference type="AlphaFoldDB" id="A0A2P2GKU6"/>
<dbReference type="OrthoDB" id="4232072at2"/>
<dbReference type="RefSeq" id="WP_046909289.1">
    <property type="nucleotide sequence ID" value="NZ_BAAAXG010000009.1"/>
</dbReference>
<comment type="caution">
    <text evidence="2">The sequence shown here is derived from an EMBL/GenBank/DDBJ whole genome shotgun (WGS) entry which is preliminary data.</text>
</comment>
<feature type="transmembrane region" description="Helical" evidence="1">
    <location>
        <begin position="42"/>
        <end position="60"/>
    </location>
</feature>
<keyword evidence="1" id="KW-0812">Transmembrane</keyword>
<protein>
    <submittedName>
        <fullName evidence="2">Uncharacterized protein</fullName>
    </submittedName>
</protein>